<dbReference type="SMART" id="SM00967">
    <property type="entry name" value="SpoU_sub_bind"/>
    <property type="match status" value="1"/>
</dbReference>
<dbReference type="Pfam" id="PF00588">
    <property type="entry name" value="SpoU_methylase"/>
    <property type="match status" value="1"/>
</dbReference>
<dbReference type="Gene3D" id="3.30.1330.30">
    <property type="match status" value="1"/>
</dbReference>
<dbReference type="CDD" id="cd18103">
    <property type="entry name" value="SpoU-like_RlmB"/>
    <property type="match status" value="1"/>
</dbReference>
<dbReference type="EC" id="2.1.1.185" evidence="6"/>
<organism evidence="8 9">
    <name type="scientific">Parasutterella excrementihominis</name>
    <dbReference type="NCBI Taxonomy" id="487175"/>
    <lineage>
        <taxon>Bacteria</taxon>
        <taxon>Pseudomonadati</taxon>
        <taxon>Pseudomonadota</taxon>
        <taxon>Betaproteobacteria</taxon>
        <taxon>Burkholderiales</taxon>
        <taxon>Sutterellaceae</taxon>
        <taxon>Parasutterella</taxon>
    </lineage>
</organism>
<proteinExistence type="inferred from homology"/>
<evidence type="ECO:0000256" key="3">
    <source>
        <dbReference type="ARBA" id="ARBA00022603"/>
    </source>
</evidence>
<dbReference type="GO" id="GO:0070039">
    <property type="term" value="F:rRNA (guanosine-2'-O-)-methyltransferase activity"/>
    <property type="evidence" value="ECO:0007669"/>
    <property type="project" value="UniProtKB-UniRule"/>
</dbReference>
<evidence type="ECO:0000256" key="2">
    <source>
        <dbReference type="ARBA" id="ARBA00022552"/>
    </source>
</evidence>
<dbReference type="PANTHER" id="PTHR46429:SF1">
    <property type="entry name" value="23S RRNA (GUANOSINE-2'-O-)-METHYLTRANSFERASE RLMB"/>
    <property type="match status" value="1"/>
</dbReference>
<dbReference type="EMBL" id="WNCL01000026">
    <property type="protein sequence ID" value="MTU43693.1"/>
    <property type="molecule type" value="Genomic_DNA"/>
</dbReference>
<keyword evidence="4 6" id="KW-0808">Transferase</keyword>
<feature type="domain" description="RNA 2-O ribose methyltransferase substrate binding" evidence="7">
    <location>
        <begin position="7"/>
        <end position="83"/>
    </location>
</feature>
<evidence type="ECO:0000256" key="1">
    <source>
        <dbReference type="ARBA" id="ARBA00022490"/>
    </source>
</evidence>
<sequence>MKKEDTVLAGFHAVSSRMKRDSSSIRIVYYDPERRDQRMRRMIEEIEKAGIRLMQADNNRLDGFSHEVPHQGLIALAAPIDIGMSFDTLMDNLAGNPLLLLLDGVTDPRNFGACLRVADAAGVSAVITPKDRSATLTAAAVKASAGASETVPIVRVTNLAGSIVELVDAGVPIIGTAGEAQKTIYEFDQKGAFGWVLGAEGDGLRQLTRRRCSDLAKIPMLGTVESLNVSVAAGICLFETVRQRTVG</sequence>
<feature type="binding site" evidence="6">
    <location>
        <position position="198"/>
    </location>
    <ligand>
        <name>S-adenosyl-L-methionine</name>
        <dbReference type="ChEBI" id="CHEBI:59789"/>
    </ligand>
</feature>
<evidence type="ECO:0000313" key="8">
    <source>
        <dbReference type="EMBL" id="MTU43693.1"/>
    </source>
</evidence>
<dbReference type="SUPFAM" id="SSF75217">
    <property type="entry name" value="alpha/beta knot"/>
    <property type="match status" value="1"/>
</dbReference>
<dbReference type="RefSeq" id="WP_155166079.1">
    <property type="nucleotide sequence ID" value="NZ_DBGEHT010000034.1"/>
</dbReference>
<dbReference type="SUPFAM" id="SSF55315">
    <property type="entry name" value="L30e-like"/>
    <property type="match status" value="1"/>
</dbReference>
<dbReference type="GO" id="GO:0003723">
    <property type="term" value="F:RNA binding"/>
    <property type="evidence" value="ECO:0007669"/>
    <property type="project" value="InterPro"/>
</dbReference>
<comment type="function">
    <text evidence="6">Specifically methylates the ribose of guanosine 2251 in 23S rRNA.</text>
</comment>
<evidence type="ECO:0000256" key="5">
    <source>
        <dbReference type="ARBA" id="ARBA00022691"/>
    </source>
</evidence>
<dbReference type="Gene3D" id="3.40.1280.10">
    <property type="match status" value="1"/>
</dbReference>
<dbReference type="NCBIfam" id="TIGR00186">
    <property type="entry name" value="rRNA_methyl_3"/>
    <property type="match status" value="1"/>
</dbReference>
<dbReference type="InterPro" id="IPR001537">
    <property type="entry name" value="SpoU_MeTrfase"/>
</dbReference>
<dbReference type="GO" id="GO:0005829">
    <property type="term" value="C:cytosol"/>
    <property type="evidence" value="ECO:0007669"/>
    <property type="project" value="TreeGrafter"/>
</dbReference>
<accession>A0A6I3S442</accession>
<keyword evidence="5 6" id="KW-0949">S-adenosyl-L-methionine</keyword>
<dbReference type="InterPro" id="IPR029028">
    <property type="entry name" value="Alpha/beta_knot_MTases"/>
</dbReference>
<feature type="binding site" evidence="6">
    <location>
        <position position="227"/>
    </location>
    <ligand>
        <name>S-adenosyl-L-methionine</name>
        <dbReference type="ChEBI" id="CHEBI:59789"/>
    </ligand>
</feature>
<keyword evidence="3 6" id="KW-0489">Methyltransferase</keyword>
<name>A0A6I3S442_9BURK</name>
<evidence type="ECO:0000256" key="4">
    <source>
        <dbReference type="ARBA" id="ARBA00022679"/>
    </source>
</evidence>
<evidence type="ECO:0000256" key="6">
    <source>
        <dbReference type="HAMAP-Rule" id="MF_01887"/>
    </source>
</evidence>
<feature type="binding site" evidence="6">
    <location>
        <position position="218"/>
    </location>
    <ligand>
        <name>S-adenosyl-L-methionine</name>
        <dbReference type="ChEBI" id="CHEBI:59789"/>
    </ligand>
</feature>
<protein>
    <recommendedName>
        <fullName evidence="6">23S rRNA (guanosine-2'-O-)-methyltransferase RlmB</fullName>
        <ecNumber evidence="6">2.1.1.185</ecNumber>
    </recommendedName>
    <alternativeName>
        <fullName evidence="6">23S rRNA (guanosine2251 2'-O)-methyltransferase</fullName>
    </alternativeName>
    <alternativeName>
        <fullName evidence="6">23S rRNA Gm2251 2'-O-methyltransferase</fullName>
    </alternativeName>
</protein>
<dbReference type="HAMAP" id="MF_01887">
    <property type="entry name" value="23SrRNA_methyltr_B"/>
    <property type="match status" value="1"/>
</dbReference>
<comment type="caution">
    <text evidence="8">The sequence shown here is derived from an EMBL/GenBank/DDBJ whole genome shotgun (WGS) entry which is preliminary data.</text>
</comment>
<dbReference type="InterPro" id="IPR013123">
    <property type="entry name" value="SpoU_subst-bd"/>
</dbReference>
<keyword evidence="2 6" id="KW-0698">rRNA processing</keyword>
<dbReference type="InterPro" id="IPR029064">
    <property type="entry name" value="Ribosomal_eL30-like_sf"/>
</dbReference>
<reference evidence="8 9" key="1">
    <citation type="journal article" date="2019" name="Nat. Med.">
        <title>A library of human gut bacterial isolates paired with longitudinal multiomics data enables mechanistic microbiome research.</title>
        <authorList>
            <person name="Poyet M."/>
            <person name="Groussin M."/>
            <person name="Gibbons S.M."/>
            <person name="Avila-Pacheco J."/>
            <person name="Jiang X."/>
            <person name="Kearney S.M."/>
            <person name="Perrotta A.R."/>
            <person name="Berdy B."/>
            <person name="Zhao S."/>
            <person name="Lieberman T.D."/>
            <person name="Swanson P.K."/>
            <person name="Smith M."/>
            <person name="Roesemann S."/>
            <person name="Alexander J.E."/>
            <person name="Rich S.A."/>
            <person name="Livny J."/>
            <person name="Vlamakis H."/>
            <person name="Clish C."/>
            <person name="Bullock K."/>
            <person name="Deik A."/>
            <person name="Scott J."/>
            <person name="Pierce K.A."/>
            <person name="Xavier R.J."/>
            <person name="Alm E.J."/>
        </authorList>
    </citation>
    <scope>NUCLEOTIDE SEQUENCE [LARGE SCALE GENOMIC DNA]</scope>
    <source>
        <strain evidence="8 9">BIOML-A2</strain>
    </source>
</reference>
<keyword evidence="1 6" id="KW-0963">Cytoplasm</keyword>
<comment type="subcellular location">
    <subcellularLocation>
        <location evidence="6">Cytoplasm</location>
    </subcellularLocation>
</comment>
<dbReference type="Proteomes" id="UP000462362">
    <property type="component" value="Unassembled WGS sequence"/>
</dbReference>
<comment type="similarity">
    <text evidence="6">Belongs to the class IV-like SAM-binding methyltransferase superfamily. RNA methyltransferase TrmH family. RlmB subfamily.</text>
</comment>
<evidence type="ECO:0000313" key="9">
    <source>
        <dbReference type="Proteomes" id="UP000462362"/>
    </source>
</evidence>
<dbReference type="AlphaFoldDB" id="A0A6I3S442"/>
<dbReference type="PANTHER" id="PTHR46429">
    <property type="entry name" value="23S RRNA (GUANOSINE-2'-O-)-METHYLTRANSFERASE RLMB"/>
    <property type="match status" value="1"/>
</dbReference>
<dbReference type="InterPro" id="IPR024915">
    <property type="entry name" value="23S_rRNA_MeTrfase_RlmB"/>
</dbReference>
<evidence type="ECO:0000259" key="7">
    <source>
        <dbReference type="SMART" id="SM00967"/>
    </source>
</evidence>
<dbReference type="Pfam" id="PF08032">
    <property type="entry name" value="SpoU_sub_bind"/>
    <property type="match status" value="1"/>
</dbReference>
<comment type="catalytic activity">
    <reaction evidence="6">
        <text>guanosine(2251) in 23S rRNA + S-adenosyl-L-methionine = 2'-O-methylguanosine(2251) in 23S rRNA + S-adenosyl-L-homocysteine + H(+)</text>
        <dbReference type="Rhea" id="RHEA:24140"/>
        <dbReference type="Rhea" id="RHEA-COMP:10239"/>
        <dbReference type="Rhea" id="RHEA-COMP:10241"/>
        <dbReference type="ChEBI" id="CHEBI:15378"/>
        <dbReference type="ChEBI" id="CHEBI:57856"/>
        <dbReference type="ChEBI" id="CHEBI:59789"/>
        <dbReference type="ChEBI" id="CHEBI:74269"/>
        <dbReference type="ChEBI" id="CHEBI:74445"/>
        <dbReference type="EC" id="2.1.1.185"/>
    </reaction>
</comment>
<dbReference type="InterPro" id="IPR004441">
    <property type="entry name" value="rRNA_MeTrfase_TrmH"/>
</dbReference>
<gene>
    <name evidence="6 8" type="primary">rlmB</name>
    <name evidence="8" type="ORF">GMD42_08670</name>
</gene>
<dbReference type="InterPro" id="IPR029026">
    <property type="entry name" value="tRNA_m1G_MTases_N"/>
</dbReference>